<organism evidence="5 6">
    <name type="scientific">Pseudochelatococcus lubricantis</name>
    <dbReference type="NCBI Taxonomy" id="1538102"/>
    <lineage>
        <taxon>Bacteria</taxon>
        <taxon>Pseudomonadati</taxon>
        <taxon>Pseudomonadota</taxon>
        <taxon>Alphaproteobacteria</taxon>
        <taxon>Hyphomicrobiales</taxon>
        <taxon>Chelatococcaceae</taxon>
        <taxon>Pseudochelatococcus</taxon>
    </lineage>
</organism>
<keyword evidence="6" id="KW-1185">Reference proteome</keyword>
<dbReference type="InterPro" id="IPR006311">
    <property type="entry name" value="TAT_signal"/>
</dbReference>
<evidence type="ECO:0000256" key="2">
    <source>
        <dbReference type="ARBA" id="ARBA00005695"/>
    </source>
</evidence>
<dbReference type="InterPro" id="IPR039424">
    <property type="entry name" value="SBP_5"/>
</dbReference>
<evidence type="ECO:0000313" key="5">
    <source>
        <dbReference type="EMBL" id="NIJ57594.1"/>
    </source>
</evidence>
<keyword evidence="3" id="KW-0732">Signal</keyword>
<dbReference type="InterPro" id="IPR000914">
    <property type="entry name" value="SBP_5_dom"/>
</dbReference>
<dbReference type="PANTHER" id="PTHR30290:SF38">
    <property type="entry name" value="D,D-DIPEPTIDE-BINDING PERIPLASMIC PROTEIN DDPA-RELATED"/>
    <property type="match status" value="1"/>
</dbReference>
<feature type="domain" description="Solute-binding protein family 5" evidence="4">
    <location>
        <begin position="79"/>
        <end position="444"/>
    </location>
</feature>
<evidence type="ECO:0000256" key="1">
    <source>
        <dbReference type="ARBA" id="ARBA00004418"/>
    </source>
</evidence>
<dbReference type="SUPFAM" id="SSF53850">
    <property type="entry name" value="Periplasmic binding protein-like II"/>
    <property type="match status" value="1"/>
</dbReference>
<dbReference type="CDD" id="cd08517">
    <property type="entry name" value="PBP2_NikA_DppA_OppA_like_13"/>
    <property type="match status" value="1"/>
</dbReference>
<comment type="caution">
    <text evidence="5">The sequence shown here is derived from an EMBL/GenBank/DDBJ whole genome shotgun (WGS) entry which is preliminary data.</text>
</comment>
<dbReference type="Gene3D" id="3.10.105.10">
    <property type="entry name" value="Dipeptide-binding Protein, Domain 3"/>
    <property type="match status" value="1"/>
</dbReference>
<sequence>MELNRRHFSSLLAVSAASLAGGPWFSRPARAEEPVHGGTLVFVQSEQPTNLVALLSPDVSRDVSGKIVEGLLDYDFDLKPIPQLAVAWEVSEDGLRYTFRLRQGVKWHDGKDFTSADVAHSIGIVSERHSRARSTFANLAEIQTPDDHTVVLLLSQPAPYLLGALPASEVPIVPKHLYEGKDPGTNPVNARPVGTGPFVYKEWVRGSHILLERNPNYWDQPKPYVDRIVFRTITDPGARTILFETGEAHIASTGSVPLSELKRLLALPHLEITTKGQAFNAGVTRLEFNLDNDYLKRLPVRQAIAHAIDKQAILDTVFYGYGAVVDGPISVDLPTFFSGDLPHHAHDPAKAEKLLDEAGLPRGEGGTRFKLIADPRNLYNTDVKIAEYIRSALANVGINVTIRSQDFASYIKRVYRDRDFELIINSMTNTFDPTIGVQRLYWSKNFKPGVPFSNASHYSNPEVDRLLEEAAVSPDQTRRVALFNKFQQIVAAELPDINLLSNYSYTLSHKRLRQHTVSATGIYGNFADAYFSKA</sequence>
<gene>
    <name evidence="5" type="ORF">FHS82_001430</name>
</gene>
<evidence type="ECO:0000259" key="4">
    <source>
        <dbReference type="Pfam" id="PF00496"/>
    </source>
</evidence>
<dbReference type="PANTHER" id="PTHR30290">
    <property type="entry name" value="PERIPLASMIC BINDING COMPONENT OF ABC TRANSPORTER"/>
    <property type="match status" value="1"/>
</dbReference>
<dbReference type="Gene3D" id="3.40.190.10">
    <property type="entry name" value="Periplasmic binding protein-like II"/>
    <property type="match status" value="1"/>
</dbReference>
<dbReference type="Proteomes" id="UP001429580">
    <property type="component" value="Unassembled WGS sequence"/>
</dbReference>
<dbReference type="EMBL" id="JAASQI010000003">
    <property type="protein sequence ID" value="NIJ57594.1"/>
    <property type="molecule type" value="Genomic_DNA"/>
</dbReference>
<dbReference type="RefSeq" id="WP_166950374.1">
    <property type="nucleotide sequence ID" value="NZ_JAASQI010000003.1"/>
</dbReference>
<dbReference type="Pfam" id="PF00496">
    <property type="entry name" value="SBP_bac_5"/>
    <property type="match status" value="1"/>
</dbReference>
<reference evidence="5 6" key="1">
    <citation type="submission" date="2020-03" db="EMBL/GenBank/DDBJ databases">
        <title>Genomic Encyclopedia of Type Strains, Phase IV (KMG-IV): sequencing the most valuable type-strain genomes for metagenomic binning, comparative biology and taxonomic classification.</title>
        <authorList>
            <person name="Goeker M."/>
        </authorList>
    </citation>
    <scope>NUCLEOTIDE SEQUENCE [LARGE SCALE GENOMIC DNA]</scope>
    <source>
        <strain evidence="5 6">DSM 103870</strain>
    </source>
</reference>
<dbReference type="InterPro" id="IPR030678">
    <property type="entry name" value="Peptide/Ni-bd"/>
</dbReference>
<protein>
    <submittedName>
        <fullName evidence="5">Peptide/nickel transport system substrate-binding protein</fullName>
    </submittedName>
</protein>
<comment type="subcellular location">
    <subcellularLocation>
        <location evidence="1">Periplasm</location>
    </subcellularLocation>
</comment>
<evidence type="ECO:0000256" key="3">
    <source>
        <dbReference type="ARBA" id="ARBA00022729"/>
    </source>
</evidence>
<accession>A0ABX0V0H7</accession>
<comment type="similarity">
    <text evidence="2">Belongs to the bacterial solute-binding protein 5 family.</text>
</comment>
<proteinExistence type="inferred from homology"/>
<evidence type="ECO:0000313" key="6">
    <source>
        <dbReference type="Proteomes" id="UP001429580"/>
    </source>
</evidence>
<dbReference type="PIRSF" id="PIRSF002741">
    <property type="entry name" value="MppA"/>
    <property type="match status" value="1"/>
</dbReference>
<name>A0ABX0V0H7_9HYPH</name>
<dbReference type="PROSITE" id="PS51318">
    <property type="entry name" value="TAT"/>
    <property type="match status" value="1"/>
</dbReference>